<protein>
    <submittedName>
        <fullName evidence="1">Uncharacterized protein</fullName>
    </submittedName>
</protein>
<name>A0A3P6DMW6_BRAOL</name>
<organism evidence="1">
    <name type="scientific">Brassica oleracea</name>
    <name type="common">Wild cabbage</name>
    <dbReference type="NCBI Taxonomy" id="3712"/>
    <lineage>
        <taxon>Eukaryota</taxon>
        <taxon>Viridiplantae</taxon>
        <taxon>Streptophyta</taxon>
        <taxon>Embryophyta</taxon>
        <taxon>Tracheophyta</taxon>
        <taxon>Spermatophyta</taxon>
        <taxon>Magnoliopsida</taxon>
        <taxon>eudicotyledons</taxon>
        <taxon>Gunneridae</taxon>
        <taxon>Pentapetalae</taxon>
        <taxon>rosids</taxon>
        <taxon>malvids</taxon>
        <taxon>Brassicales</taxon>
        <taxon>Brassicaceae</taxon>
        <taxon>Brassiceae</taxon>
        <taxon>Brassica</taxon>
    </lineage>
</organism>
<evidence type="ECO:0000313" key="1">
    <source>
        <dbReference type="EMBL" id="VDD27798.1"/>
    </source>
</evidence>
<dbReference type="EMBL" id="LR031875">
    <property type="protein sequence ID" value="VDD27798.1"/>
    <property type="molecule type" value="Genomic_DNA"/>
</dbReference>
<accession>A0A3P6DMW6</accession>
<proteinExistence type="predicted"/>
<dbReference type="AlphaFoldDB" id="A0A3P6DMW6"/>
<gene>
    <name evidence="1" type="ORF">BOLC9T53121H</name>
</gene>
<sequence>MNRTPYSISSETSSVCWTRSALTRFSSLAMTGEPSSRGGCV</sequence>
<reference evidence="1" key="1">
    <citation type="submission" date="2018-11" db="EMBL/GenBank/DDBJ databases">
        <authorList>
            <consortium name="Genoscope - CEA"/>
            <person name="William W."/>
        </authorList>
    </citation>
    <scope>NUCLEOTIDE SEQUENCE</scope>
</reference>